<keyword evidence="9" id="KW-1185">Reference proteome</keyword>
<evidence type="ECO:0000259" key="6">
    <source>
        <dbReference type="PROSITE" id="PS50090"/>
    </source>
</evidence>
<feature type="domain" description="HTH myb-type" evidence="7">
    <location>
        <begin position="218"/>
        <end position="268"/>
    </location>
</feature>
<dbReference type="PANTHER" id="PTHR46621:SF1">
    <property type="entry name" value="SNRNA-ACTIVATING PROTEIN COMPLEX SUBUNIT 4"/>
    <property type="match status" value="1"/>
</dbReference>
<evidence type="ECO:0000256" key="4">
    <source>
        <dbReference type="ARBA" id="ARBA00023242"/>
    </source>
</evidence>
<evidence type="ECO:0000313" key="9">
    <source>
        <dbReference type="Proteomes" id="UP001390339"/>
    </source>
</evidence>
<dbReference type="CDD" id="cd00167">
    <property type="entry name" value="SANT"/>
    <property type="match status" value="3"/>
</dbReference>
<proteinExistence type="predicted"/>
<dbReference type="PANTHER" id="PTHR46621">
    <property type="entry name" value="SNRNA-ACTIVATING PROTEIN COMPLEX SUBUNIT 4"/>
    <property type="match status" value="1"/>
</dbReference>
<feature type="domain" description="Myb-like" evidence="6">
    <location>
        <begin position="214"/>
        <end position="260"/>
    </location>
</feature>
<accession>A0ABR2J763</accession>
<dbReference type="InterPro" id="IPR051575">
    <property type="entry name" value="Myb-like_DNA-bd"/>
</dbReference>
<gene>
    <name evidence="8" type="ORF">PGQ11_004145</name>
</gene>
<keyword evidence="2" id="KW-0238">DNA-binding</keyword>
<keyword evidence="4" id="KW-0539">Nucleus</keyword>
<feature type="domain" description="Myb-like" evidence="6">
    <location>
        <begin position="104"/>
        <end position="159"/>
    </location>
</feature>
<feature type="domain" description="HTH myb-type" evidence="7">
    <location>
        <begin position="104"/>
        <end position="162"/>
    </location>
</feature>
<reference evidence="8 9" key="1">
    <citation type="journal article" date="2024" name="IMA Fungus">
        <title>Apiospora arundinis, a panoply of carbohydrate-active enzymes and secondary metabolites.</title>
        <authorList>
            <person name="Sorensen T."/>
            <person name="Petersen C."/>
            <person name="Muurmann A.T."/>
            <person name="Christiansen J.V."/>
            <person name="Brundto M.L."/>
            <person name="Overgaard C.K."/>
            <person name="Boysen A.T."/>
            <person name="Wollenberg R.D."/>
            <person name="Larsen T.O."/>
            <person name="Sorensen J.L."/>
            <person name="Nielsen K.L."/>
            <person name="Sondergaard T.E."/>
        </authorList>
    </citation>
    <scope>NUCLEOTIDE SEQUENCE [LARGE SCALE GENOMIC DNA]</scope>
    <source>
        <strain evidence="8 9">AAU 773</strain>
    </source>
</reference>
<keyword evidence="1" id="KW-0805">Transcription regulation</keyword>
<feature type="region of interest" description="Disordered" evidence="5">
    <location>
        <begin position="245"/>
        <end position="307"/>
    </location>
</feature>
<keyword evidence="3" id="KW-0804">Transcription</keyword>
<evidence type="ECO:0000256" key="2">
    <source>
        <dbReference type="ARBA" id="ARBA00023125"/>
    </source>
</evidence>
<feature type="domain" description="HTH myb-type" evidence="7">
    <location>
        <begin position="163"/>
        <end position="217"/>
    </location>
</feature>
<dbReference type="InterPro" id="IPR017930">
    <property type="entry name" value="Myb_dom"/>
</dbReference>
<dbReference type="InterPro" id="IPR001005">
    <property type="entry name" value="SANT/Myb"/>
</dbReference>
<evidence type="ECO:0000256" key="1">
    <source>
        <dbReference type="ARBA" id="ARBA00023015"/>
    </source>
</evidence>
<dbReference type="InterPro" id="IPR009057">
    <property type="entry name" value="Homeodomain-like_sf"/>
</dbReference>
<sequence length="493" mass="55996">MSRIKARCLESPSLPTHSLIQFPRIPEAQLLTVTYRKFPFSNSQDYLYLTYAKLHGYIGWSSSTISTGFPQIISSDLAREQSPLIICRLSISNCSQHSTAAMSSDKRERRWWTEEEDQILKAGVESQIKQVGNVNSLMSWNEIAALLPRRTNKDCRKRWYKVRSDFVKGAWSHEEDRKLKQAVQRYGLKWSLVSRDVESRNADQCAKRWQHGLRPDLKHTPWQPEEDAKLLQAMEKHGNKWKMIGTLDLPNRSSHDIRNRSVVLSRRQKRLSKKGPGMGQTPASQHSNNGKLQSHSDDENDEDEFATECEEDDVCDDYDDSGISVVSAHSQLQSPALDFHMDSGFTSEAASPRSMQALFTQEDSEMTTAGNHDWNGLAMLQEQLLKTEQLQHLQHLQQMQATPPTTPISSTWYGLPGASDAASQHPSNGYASYLPMNVMPYPTMTHNSMTEESYLGMFDNYVHPPDVGALGFRPQVNPDWPYEIGYRADPFGG</sequence>
<evidence type="ECO:0000256" key="5">
    <source>
        <dbReference type="SAM" id="MobiDB-lite"/>
    </source>
</evidence>
<name>A0ABR2J763_9PEZI</name>
<feature type="domain" description="Myb-like" evidence="6">
    <location>
        <begin position="163"/>
        <end position="213"/>
    </location>
</feature>
<dbReference type="SUPFAM" id="SSF46689">
    <property type="entry name" value="Homeodomain-like"/>
    <property type="match status" value="2"/>
</dbReference>
<dbReference type="Gene3D" id="1.10.10.60">
    <property type="entry name" value="Homeodomain-like"/>
    <property type="match status" value="3"/>
</dbReference>
<dbReference type="EMBL" id="JAPCWZ010000003">
    <property type="protein sequence ID" value="KAK8873631.1"/>
    <property type="molecule type" value="Genomic_DNA"/>
</dbReference>
<protein>
    <submittedName>
        <fullName evidence="8">Myb-like transcription factor</fullName>
    </submittedName>
</protein>
<evidence type="ECO:0000313" key="8">
    <source>
        <dbReference type="EMBL" id="KAK8873631.1"/>
    </source>
</evidence>
<feature type="compositionally biased region" description="Polar residues" evidence="5">
    <location>
        <begin position="281"/>
        <end position="293"/>
    </location>
</feature>
<evidence type="ECO:0000259" key="7">
    <source>
        <dbReference type="PROSITE" id="PS51294"/>
    </source>
</evidence>
<evidence type="ECO:0000256" key="3">
    <source>
        <dbReference type="ARBA" id="ARBA00023163"/>
    </source>
</evidence>
<dbReference type="PROSITE" id="PS50090">
    <property type="entry name" value="MYB_LIKE"/>
    <property type="match status" value="3"/>
</dbReference>
<dbReference type="Proteomes" id="UP001390339">
    <property type="component" value="Unassembled WGS sequence"/>
</dbReference>
<dbReference type="Pfam" id="PF00249">
    <property type="entry name" value="Myb_DNA-binding"/>
    <property type="match status" value="1"/>
</dbReference>
<organism evidence="8 9">
    <name type="scientific">Apiospora arundinis</name>
    <dbReference type="NCBI Taxonomy" id="335852"/>
    <lineage>
        <taxon>Eukaryota</taxon>
        <taxon>Fungi</taxon>
        <taxon>Dikarya</taxon>
        <taxon>Ascomycota</taxon>
        <taxon>Pezizomycotina</taxon>
        <taxon>Sordariomycetes</taxon>
        <taxon>Xylariomycetidae</taxon>
        <taxon>Amphisphaeriales</taxon>
        <taxon>Apiosporaceae</taxon>
        <taxon>Apiospora</taxon>
    </lineage>
</organism>
<dbReference type="SMART" id="SM00717">
    <property type="entry name" value="SANT"/>
    <property type="match status" value="3"/>
</dbReference>
<dbReference type="Pfam" id="PF13921">
    <property type="entry name" value="Myb_DNA-bind_6"/>
    <property type="match status" value="1"/>
</dbReference>
<feature type="compositionally biased region" description="Acidic residues" evidence="5">
    <location>
        <begin position="298"/>
        <end position="307"/>
    </location>
</feature>
<comment type="caution">
    <text evidence="8">The sequence shown here is derived from an EMBL/GenBank/DDBJ whole genome shotgun (WGS) entry which is preliminary data.</text>
</comment>
<dbReference type="PROSITE" id="PS51294">
    <property type="entry name" value="HTH_MYB"/>
    <property type="match status" value="3"/>
</dbReference>